<feature type="transmembrane region" description="Helical" evidence="2">
    <location>
        <begin position="333"/>
        <end position="353"/>
    </location>
</feature>
<keyword evidence="4" id="KW-1185">Reference proteome</keyword>
<dbReference type="STRING" id="1206085.SAMN05443575_0510"/>
<evidence type="ECO:0000313" key="3">
    <source>
        <dbReference type="EMBL" id="SHF63948.1"/>
    </source>
</evidence>
<proteinExistence type="predicted"/>
<dbReference type="AlphaFoldDB" id="A0A1M5DAC7"/>
<sequence>MTTTPTPAAATGGARALLRITDPRLDEVSGLAPGHRSPGVYYVQNDSGDENRFFGIDARTGATVATVHVAGATNVDWEDIATAGRGTAAAVWLADIGDNDAQRDEVRVYRVREPRLAADERDGDVTTARADVWRLRYPGGPVDAESLAVSPAGTAYVVTKSLTGTSTVYRVPARPSRERVRALTRVARVTFSFTGTPGGPNAFGQLTATGAAFSTDGRLFAVRTYTDAYVWRVGAGGDLAAALRATPTRVALPAQPQGEGIAIVGRRLLVDSEGTRQRVWSVPLPAAVVGTADSTPAPTSSPSRSPATRSPRTMAAGSSDGGSGDSDGDGDEVVRYLVGGALVIVLAGVVLAVTRRR</sequence>
<keyword evidence="2" id="KW-1133">Transmembrane helix</keyword>
<feature type="region of interest" description="Disordered" evidence="1">
    <location>
        <begin position="290"/>
        <end position="328"/>
    </location>
</feature>
<protein>
    <recommendedName>
        <fullName evidence="5">WD40-like Beta Propeller Repeat</fullName>
    </recommendedName>
</protein>
<evidence type="ECO:0008006" key="5">
    <source>
        <dbReference type="Google" id="ProtNLM"/>
    </source>
</evidence>
<evidence type="ECO:0000313" key="4">
    <source>
        <dbReference type="Proteomes" id="UP000186132"/>
    </source>
</evidence>
<accession>A0A1M5DAC7</accession>
<dbReference type="OrthoDB" id="9801244at2"/>
<evidence type="ECO:0000256" key="2">
    <source>
        <dbReference type="SAM" id="Phobius"/>
    </source>
</evidence>
<evidence type="ECO:0000256" key="1">
    <source>
        <dbReference type="SAM" id="MobiDB-lite"/>
    </source>
</evidence>
<reference evidence="3 4" key="1">
    <citation type="submission" date="2016-11" db="EMBL/GenBank/DDBJ databases">
        <authorList>
            <person name="Jaros S."/>
            <person name="Januszkiewicz K."/>
            <person name="Wedrychowicz H."/>
        </authorList>
    </citation>
    <scope>NUCLEOTIDE SEQUENCE [LARGE SCALE GENOMIC DNA]</scope>
    <source>
        <strain evidence="3 4">DSM 45627</strain>
    </source>
</reference>
<name>A0A1M5DAC7_9ACTN</name>
<dbReference type="RefSeq" id="WP_143167941.1">
    <property type="nucleotide sequence ID" value="NZ_FQVU01000001.1"/>
</dbReference>
<dbReference type="Proteomes" id="UP000186132">
    <property type="component" value="Unassembled WGS sequence"/>
</dbReference>
<dbReference type="EMBL" id="FQVU01000001">
    <property type="protein sequence ID" value="SHF63948.1"/>
    <property type="molecule type" value="Genomic_DNA"/>
</dbReference>
<keyword evidence="2" id="KW-0812">Transmembrane</keyword>
<feature type="compositionally biased region" description="Low complexity" evidence="1">
    <location>
        <begin position="291"/>
        <end position="313"/>
    </location>
</feature>
<gene>
    <name evidence="3" type="ORF">SAMN05443575_0510</name>
</gene>
<organism evidence="3 4">
    <name type="scientific">Jatrophihabitans endophyticus</name>
    <dbReference type="NCBI Taxonomy" id="1206085"/>
    <lineage>
        <taxon>Bacteria</taxon>
        <taxon>Bacillati</taxon>
        <taxon>Actinomycetota</taxon>
        <taxon>Actinomycetes</taxon>
        <taxon>Jatrophihabitantales</taxon>
        <taxon>Jatrophihabitantaceae</taxon>
        <taxon>Jatrophihabitans</taxon>
    </lineage>
</organism>
<dbReference type="SUPFAM" id="SSF101898">
    <property type="entry name" value="NHL repeat"/>
    <property type="match status" value="1"/>
</dbReference>
<keyword evidence="2" id="KW-0472">Membrane</keyword>